<dbReference type="Proteomes" id="UP000281406">
    <property type="component" value="Unassembled WGS sequence"/>
</dbReference>
<name>A0A3N0YKL5_ANAGA</name>
<gene>
    <name evidence="2" type="ORF">DPX16_3646</name>
</gene>
<evidence type="ECO:0000313" key="3">
    <source>
        <dbReference type="Proteomes" id="UP000281406"/>
    </source>
</evidence>
<proteinExistence type="predicted"/>
<organism evidence="2 3">
    <name type="scientific">Anabarilius grahami</name>
    <name type="common">Kanglang fish</name>
    <name type="synonym">Barilius grahami</name>
    <dbReference type="NCBI Taxonomy" id="495550"/>
    <lineage>
        <taxon>Eukaryota</taxon>
        <taxon>Metazoa</taxon>
        <taxon>Chordata</taxon>
        <taxon>Craniata</taxon>
        <taxon>Vertebrata</taxon>
        <taxon>Euteleostomi</taxon>
        <taxon>Actinopterygii</taxon>
        <taxon>Neopterygii</taxon>
        <taxon>Teleostei</taxon>
        <taxon>Ostariophysi</taxon>
        <taxon>Cypriniformes</taxon>
        <taxon>Xenocyprididae</taxon>
        <taxon>Xenocypridinae</taxon>
        <taxon>Xenocypridinae incertae sedis</taxon>
        <taxon>Anabarilius</taxon>
    </lineage>
</organism>
<accession>A0A3N0YKL5</accession>
<protein>
    <submittedName>
        <fullName evidence="2">Uncharacterized protein</fullName>
    </submittedName>
</protein>
<evidence type="ECO:0000313" key="2">
    <source>
        <dbReference type="EMBL" id="ROL46401.1"/>
    </source>
</evidence>
<keyword evidence="3" id="KW-1185">Reference proteome</keyword>
<feature type="region of interest" description="Disordered" evidence="1">
    <location>
        <begin position="26"/>
        <end position="47"/>
    </location>
</feature>
<sequence>MFLRPKSRALRKSRLELNLTGSELAGQYEESRNSQWEEDGTGGDGESVQTCSLIHLRVLRAASEQHKSDGHYNCDNLFHLLHRELNAVHFAPVLIHFSHQRPFESPGTLVYKPLPLFSNIPAALKRRNELNLS</sequence>
<comment type="caution">
    <text evidence="2">The sequence shown here is derived from an EMBL/GenBank/DDBJ whole genome shotgun (WGS) entry which is preliminary data.</text>
</comment>
<reference evidence="2 3" key="1">
    <citation type="submission" date="2018-10" db="EMBL/GenBank/DDBJ databases">
        <title>Genome assembly for a Yunnan-Guizhou Plateau 3E fish, Anabarilius grahami (Regan), and its evolutionary and genetic applications.</title>
        <authorList>
            <person name="Jiang W."/>
        </authorList>
    </citation>
    <scope>NUCLEOTIDE SEQUENCE [LARGE SCALE GENOMIC DNA]</scope>
    <source>
        <strain evidence="2">AG-KIZ</strain>
        <tissue evidence="2">Muscle</tissue>
    </source>
</reference>
<dbReference type="AlphaFoldDB" id="A0A3N0YKL5"/>
<dbReference type="EMBL" id="RJVU01038255">
    <property type="protein sequence ID" value="ROL46401.1"/>
    <property type="molecule type" value="Genomic_DNA"/>
</dbReference>
<evidence type="ECO:0000256" key="1">
    <source>
        <dbReference type="SAM" id="MobiDB-lite"/>
    </source>
</evidence>